<organism evidence="7 8">
    <name type="scientific">Phaseolus vulgaris</name>
    <name type="common">Kidney bean</name>
    <name type="synonym">French bean</name>
    <dbReference type="NCBI Taxonomy" id="3885"/>
    <lineage>
        <taxon>Eukaryota</taxon>
        <taxon>Viridiplantae</taxon>
        <taxon>Streptophyta</taxon>
        <taxon>Embryophyta</taxon>
        <taxon>Tracheophyta</taxon>
        <taxon>Spermatophyta</taxon>
        <taxon>Magnoliopsida</taxon>
        <taxon>eudicotyledons</taxon>
        <taxon>Gunneridae</taxon>
        <taxon>Pentapetalae</taxon>
        <taxon>rosids</taxon>
        <taxon>fabids</taxon>
        <taxon>Fabales</taxon>
        <taxon>Fabaceae</taxon>
        <taxon>Papilionoideae</taxon>
        <taxon>50 kb inversion clade</taxon>
        <taxon>NPAAA clade</taxon>
        <taxon>indigoferoid/millettioid clade</taxon>
        <taxon>Phaseoleae</taxon>
        <taxon>Phaseolus</taxon>
    </lineage>
</organism>
<evidence type="ECO:0000256" key="6">
    <source>
        <dbReference type="RuleBase" id="RU363053"/>
    </source>
</evidence>
<feature type="transmembrane region" description="Helical" evidence="6">
    <location>
        <begin position="179"/>
        <end position="196"/>
    </location>
</feature>
<dbReference type="PANTHER" id="PTHR11266:SF18">
    <property type="entry name" value="OS12G0508100 PROTEIN"/>
    <property type="match status" value="1"/>
</dbReference>
<dbReference type="GO" id="GO:0005737">
    <property type="term" value="C:cytoplasm"/>
    <property type="evidence" value="ECO:0007669"/>
    <property type="project" value="TreeGrafter"/>
</dbReference>
<dbReference type="OrthoDB" id="430207at2759"/>
<comment type="similarity">
    <text evidence="2 6">Belongs to the peroxisomal membrane protein PXMP2/4 family.</text>
</comment>
<name>V7BBY6_PHAVU</name>
<evidence type="ECO:0000256" key="4">
    <source>
        <dbReference type="ARBA" id="ARBA00022989"/>
    </source>
</evidence>
<dbReference type="STRING" id="3885.V7BBY6"/>
<evidence type="ECO:0000256" key="3">
    <source>
        <dbReference type="ARBA" id="ARBA00022692"/>
    </source>
</evidence>
<gene>
    <name evidence="7" type="ORF">PHAVU_007G043600g</name>
</gene>
<keyword evidence="3 6" id="KW-0812">Transmembrane</keyword>
<dbReference type="InterPro" id="IPR007248">
    <property type="entry name" value="Mpv17_PMP22"/>
</dbReference>
<keyword evidence="4 6" id="KW-1133">Transmembrane helix</keyword>
<reference evidence="8" key="1">
    <citation type="journal article" date="2014" name="Nat. Genet.">
        <title>A reference genome for common bean and genome-wide analysis of dual domestications.</title>
        <authorList>
            <person name="Schmutz J."/>
            <person name="McClean P.E."/>
            <person name="Mamidi S."/>
            <person name="Wu G.A."/>
            <person name="Cannon S.B."/>
            <person name="Grimwood J."/>
            <person name="Jenkins J."/>
            <person name="Shu S."/>
            <person name="Song Q."/>
            <person name="Chavarro C."/>
            <person name="Torres-Torres M."/>
            <person name="Geffroy V."/>
            <person name="Moghaddam S.M."/>
            <person name="Gao D."/>
            <person name="Abernathy B."/>
            <person name="Barry K."/>
            <person name="Blair M."/>
            <person name="Brick M.A."/>
            <person name="Chovatia M."/>
            <person name="Gepts P."/>
            <person name="Goodstein D.M."/>
            <person name="Gonzales M."/>
            <person name="Hellsten U."/>
            <person name="Hyten D.L."/>
            <person name="Jia G."/>
            <person name="Kelly J.D."/>
            <person name="Kudrna D."/>
            <person name="Lee R."/>
            <person name="Richard M.M."/>
            <person name="Miklas P.N."/>
            <person name="Osorno J.M."/>
            <person name="Rodrigues J."/>
            <person name="Thareau V."/>
            <person name="Urrea C.A."/>
            <person name="Wang M."/>
            <person name="Yu Y."/>
            <person name="Zhang M."/>
            <person name="Wing R.A."/>
            <person name="Cregan P.B."/>
            <person name="Rokhsar D.S."/>
            <person name="Jackson S.A."/>
        </authorList>
    </citation>
    <scope>NUCLEOTIDE SEQUENCE [LARGE SCALE GENOMIC DNA]</scope>
    <source>
        <strain evidence="8">cv. G19833</strain>
    </source>
</reference>
<dbReference type="PANTHER" id="PTHR11266">
    <property type="entry name" value="PEROXISOMAL MEMBRANE PROTEIN 2, PXMP2 MPV17"/>
    <property type="match status" value="1"/>
</dbReference>
<sequence>MSSALQMNSAKIFHVMGMQRHFMLVNRVIHPFKSTPSSLYTTVHSKPFVGLPHFLRKSRKYDNSLSFFSSSFCSSSSSSSSSAAATSFSKVGFVSWYLGMIKSWPILTKSVTSSLIYIGADLSAQTIVQESSEDFDFMRTSRMAGYGMIVLGPSLHFWYNFMSKLYPRRDLFSTLKKIVIGQTIYGPAMTVIFFSLNAHMQGETGSEIVARLKRDLLPTMLSAIMYWPICDFITFKFIPVNLQPLITNSFSYLWTVYMTYMASLEKAA</sequence>
<keyword evidence="8" id="KW-1185">Reference proteome</keyword>
<proteinExistence type="inferred from homology"/>
<dbReference type="GO" id="GO:0016020">
    <property type="term" value="C:membrane"/>
    <property type="evidence" value="ECO:0007669"/>
    <property type="project" value="UniProtKB-SubCell"/>
</dbReference>
<evidence type="ECO:0000313" key="7">
    <source>
        <dbReference type="EMBL" id="ESW15095.1"/>
    </source>
</evidence>
<evidence type="ECO:0000256" key="1">
    <source>
        <dbReference type="ARBA" id="ARBA00004141"/>
    </source>
</evidence>
<dbReference type="Gramene" id="ESW15095">
    <property type="protein sequence ID" value="ESW15095"/>
    <property type="gene ID" value="PHAVU_007G043600g"/>
</dbReference>
<dbReference type="EMBL" id="CM002294">
    <property type="protein sequence ID" value="ESW15095.1"/>
    <property type="molecule type" value="Genomic_DNA"/>
</dbReference>
<dbReference type="OMA" id="RTLMMCT"/>
<dbReference type="Pfam" id="PF04117">
    <property type="entry name" value="Mpv17_PMP22"/>
    <property type="match status" value="1"/>
</dbReference>
<feature type="transmembrane region" description="Helical" evidence="6">
    <location>
        <begin position="143"/>
        <end position="159"/>
    </location>
</feature>
<protein>
    <submittedName>
        <fullName evidence="7">Uncharacterized protein</fullName>
    </submittedName>
</protein>
<dbReference type="AlphaFoldDB" id="V7BBY6"/>
<accession>V7BBY6</accession>
<evidence type="ECO:0000256" key="2">
    <source>
        <dbReference type="ARBA" id="ARBA00006824"/>
    </source>
</evidence>
<feature type="transmembrane region" description="Helical" evidence="6">
    <location>
        <begin position="245"/>
        <end position="264"/>
    </location>
</feature>
<evidence type="ECO:0000313" key="8">
    <source>
        <dbReference type="Proteomes" id="UP000000226"/>
    </source>
</evidence>
<evidence type="ECO:0000256" key="5">
    <source>
        <dbReference type="ARBA" id="ARBA00023136"/>
    </source>
</evidence>
<feature type="transmembrane region" description="Helical" evidence="6">
    <location>
        <begin position="216"/>
        <end position="239"/>
    </location>
</feature>
<dbReference type="Proteomes" id="UP000000226">
    <property type="component" value="Chromosome 7"/>
</dbReference>
<keyword evidence="5 6" id="KW-0472">Membrane</keyword>
<dbReference type="eggNOG" id="KOG1944">
    <property type="taxonomic scope" value="Eukaryota"/>
</dbReference>
<comment type="subcellular location">
    <subcellularLocation>
        <location evidence="1">Membrane</location>
        <topology evidence="1">Multi-pass membrane protein</topology>
    </subcellularLocation>
</comment>